<feature type="binding site" evidence="6">
    <location>
        <position position="85"/>
    </location>
    <ligand>
        <name>substrate</name>
    </ligand>
</feature>
<dbReference type="PANTHER" id="PTHR43330:SF27">
    <property type="entry name" value="METHIONINE AMINOPEPTIDASE"/>
    <property type="match status" value="1"/>
</dbReference>
<dbReference type="CDD" id="cd01086">
    <property type="entry name" value="MetAP1"/>
    <property type="match status" value="1"/>
</dbReference>
<name>A0A7T5VD70_9BACT</name>
<dbReference type="GO" id="GO:0005829">
    <property type="term" value="C:cytosol"/>
    <property type="evidence" value="ECO:0007669"/>
    <property type="project" value="TreeGrafter"/>
</dbReference>
<feature type="binding site" evidence="6">
    <location>
        <position position="177"/>
    </location>
    <ligand>
        <name>a divalent metal cation</name>
        <dbReference type="ChEBI" id="CHEBI:60240"/>
        <label>2</label>
        <note>catalytic</note>
    </ligand>
</feature>
<feature type="binding site" evidence="6">
    <location>
        <position position="103"/>
    </location>
    <ligand>
        <name>a divalent metal cation</name>
        <dbReference type="ChEBI" id="CHEBI:60240"/>
        <label>1</label>
    </ligand>
</feature>
<feature type="binding site" evidence="6">
    <location>
        <position position="114"/>
    </location>
    <ligand>
        <name>a divalent metal cation</name>
        <dbReference type="ChEBI" id="CHEBI:60240"/>
        <label>2</label>
        <note>catalytic</note>
    </ligand>
</feature>
<dbReference type="PRINTS" id="PR00599">
    <property type="entry name" value="MAPEPTIDASE"/>
</dbReference>
<evidence type="ECO:0000256" key="2">
    <source>
        <dbReference type="ARBA" id="ARBA00022438"/>
    </source>
</evidence>
<dbReference type="EMBL" id="CP054140">
    <property type="protein sequence ID" value="QQG65745.1"/>
    <property type="molecule type" value="Genomic_DNA"/>
</dbReference>
<dbReference type="GO" id="GO:0006508">
    <property type="term" value="P:proteolysis"/>
    <property type="evidence" value="ECO:0007669"/>
    <property type="project" value="UniProtKB-KW"/>
</dbReference>
<protein>
    <recommendedName>
        <fullName evidence="6 7">Methionine aminopeptidase</fullName>
        <shortName evidence="6">MAP</shortName>
        <shortName evidence="6">MetAP</shortName>
        <ecNumber evidence="6 7">3.4.11.18</ecNumber>
    </recommendedName>
    <alternativeName>
        <fullName evidence="6">Peptidase M</fullName>
    </alternativeName>
</protein>
<reference evidence="9 10" key="1">
    <citation type="submission" date="2020-05" db="EMBL/GenBank/DDBJ databases">
        <title>Complete genome of Desulfobulbus oligotrophicus.</title>
        <authorList>
            <person name="Podar M."/>
        </authorList>
    </citation>
    <scope>NUCLEOTIDE SEQUENCE [LARGE SCALE GENOMIC DNA]</scope>
    <source>
        <strain evidence="9 10">Prop6</strain>
    </source>
</reference>
<dbReference type="GO" id="GO:0070006">
    <property type="term" value="F:metalloaminopeptidase activity"/>
    <property type="evidence" value="ECO:0007669"/>
    <property type="project" value="UniProtKB-UniRule"/>
</dbReference>
<keyword evidence="2 6" id="KW-0031">Aminopeptidase</keyword>
<evidence type="ECO:0000256" key="4">
    <source>
        <dbReference type="ARBA" id="ARBA00022723"/>
    </source>
</evidence>
<dbReference type="NCBIfam" id="TIGR00500">
    <property type="entry name" value="met_pdase_I"/>
    <property type="match status" value="1"/>
</dbReference>
<evidence type="ECO:0000256" key="1">
    <source>
        <dbReference type="ARBA" id="ARBA00002521"/>
    </source>
</evidence>
<dbReference type="GO" id="GO:0004239">
    <property type="term" value="F:initiator methionyl aminopeptidase activity"/>
    <property type="evidence" value="ECO:0007669"/>
    <property type="project" value="UniProtKB-UniRule"/>
</dbReference>
<feature type="binding site" evidence="6">
    <location>
        <position position="210"/>
    </location>
    <ligand>
        <name>a divalent metal cation</name>
        <dbReference type="ChEBI" id="CHEBI:60240"/>
        <label>2</label>
        <note>catalytic</note>
    </ligand>
</feature>
<dbReference type="EC" id="3.4.11.18" evidence="6 7"/>
<dbReference type="InterPro" id="IPR036005">
    <property type="entry name" value="Creatinase/aminopeptidase-like"/>
</dbReference>
<gene>
    <name evidence="6 9" type="primary">map</name>
    <name evidence="9" type="ORF">HP555_07665</name>
</gene>
<comment type="subunit">
    <text evidence="6">Monomer.</text>
</comment>
<dbReference type="InterPro" id="IPR002467">
    <property type="entry name" value="Pept_M24A_MAP1"/>
</dbReference>
<dbReference type="Pfam" id="PF00557">
    <property type="entry name" value="Peptidase_M24"/>
    <property type="match status" value="1"/>
</dbReference>
<dbReference type="PANTHER" id="PTHR43330">
    <property type="entry name" value="METHIONINE AMINOPEPTIDASE"/>
    <property type="match status" value="1"/>
</dbReference>
<proteinExistence type="inferred from homology"/>
<feature type="binding site" evidence="6">
    <location>
        <position position="184"/>
    </location>
    <ligand>
        <name>substrate</name>
    </ligand>
</feature>
<keyword evidence="10" id="KW-1185">Reference proteome</keyword>
<evidence type="ECO:0000256" key="6">
    <source>
        <dbReference type="HAMAP-Rule" id="MF_01974"/>
    </source>
</evidence>
<evidence type="ECO:0000313" key="9">
    <source>
        <dbReference type="EMBL" id="QQG65745.1"/>
    </source>
</evidence>
<dbReference type="Proteomes" id="UP000596092">
    <property type="component" value="Chromosome"/>
</dbReference>
<dbReference type="RefSeq" id="WP_199261183.1">
    <property type="nucleotide sequence ID" value="NZ_CP054140.1"/>
</dbReference>
<dbReference type="HAMAP" id="MF_01974">
    <property type="entry name" value="MetAP_1"/>
    <property type="match status" value="1"/>
</dbReference>
<dbReference type="SUPFAM" id="SSF55920">
    <property type="entry name" value="Creatinase/aminopeptidase"/>
    <property type="match status" value="1"/>
</dbReference>
<dbReference type="AlphaFoldDB" id="A0A7T5VD70"/>
<feature type="binding site" evidence="6">
    <location>
        <position position="241"/>
    </location>
    <ligand>
        <name>a divalent metal cation</name>
        <dbReference type="ChEBI" id="CHEBI:60240"/>
        <label>1</label>
    </ligand>
</feature>
<evidence type="ECO:0000256" key="7">
    <source>
        <dbReference type="RuleBase" id="RU003653"/>
    </source>
</evidence>
<feature type="domain" description="Peptidase M24" evidence="8">
    <location>
        <begin position="21"/>
        <end position="247"/>
    </location>
</feature>
<comment type="catalytic activity">
    <reaction evidence="6 7">
        <text>Release of N-terminal amino acids, preferentially methionine, from peptides and arylamides.</text>
        <dbReference type="EC" id="3.4.11.18"/>
    </reaction>
</comment>
<feature type="binding site" evidence="6">
    <location>
        <position position="114"/>
    </location>
    <ligand>
        <name>a divalent metal cation</name>
        <dbReference type="ChEBI" id="CHEBI:60240"/>
        <label>1</label>
    </ligand>
</feature>
<evidence type="ECO:0000256" key="3">
    <source>
        <dbReference type="ARBA" id="ARBA00022670"/>
    </source>
</evidence>
<sequence length="263" mass="28668">MVGSESSNSITLKTAEEIELLFHANQIVAGVLHLLEQTIQPGITTFQLDKLAEEFCHDHDGIPAFKGYRGFPASLCASVNEEVVHGIPSKRKVLREGDIVSLDFGVLYQGFYGDSAITVPVGQINTMTSTLIETTKIALYKGIEQAVVGNRVSDISRAVQQVAEQAGFSVVRQFVGHGIGSNLHEPPEIPNYVQRHASPRLAAGMVLAIEPMVNMGAAGVKILKDQWTVVTQDNKWSAHFEHSITITTEGPRILSELDQSKHD</sequence>
<dbReference type="InterPro" id="IPR000994">
    <property type="entry name" value="Pept_M24"/>
</dbReference>
<comment type="similarity">
    <text evidence="6">Belongs to the peptidase M24A family. Methionine aminopeptidase type 1 subfamily.</text>
</comment>
<evidence type="ECO:0000256" key="5">
    <source>
        <dbReference type="ARBA" id="ARBA00022801"/>
    </source>
</evidence>
<evidence type="ECO:0000259" key="8">
    <source>
        <dbReference type="Pfam" id="PF00557"/>
    </source>
</evidence>
<keyword evidence="3 6" id="KW-0645">Protease</keyword>
<accession>A0A7T5VD70</accession>
<feature type="binding site" evidence="6">
    <location>
        <position position="241"/>
    </location>
    <ligand>
        <name>a divalent metal cation</name>
        <dbReference type="ChEBI" id="CHEBI:60240"/>
        <label>2</label>
        <note>catalytic</note>
    </ligand>
</feature>
<comment type="cofactor">
    <cofactor evidence="6">
        <name>Co(2+)</name>
        <dbReference type="ChEBI" id="CHEBI:48828"/>
    </cofactor>
    <cofactor evidence="6">
        <name>Zn(2+)</name>
        <dbReference type="ChEBI" id="CHEBI:29105"/>
    </cofactor>
    <cofactor evidence="6">
        <name>Mn(2+)</name>
        <dbReference type="ChEBI" id="CHEBI:29035"/>
    </cofactor>
    <cofactor evidence="6">
        <name>Fe(2+)</name>
        <dbReference type="ChEBI" id="CHEBI:29033"/>
    </cofactor>
    <text evidence="6">Binds 2 divalent metal cations per subunit. Has a high-affinity and a low affinity metal-binding site. The true nature of the physiological cofactor is under debate. The enzyme is active with cobalt, zinc, manganese or divalent iron ions. Most likely, methionine aminopeptidases function as mononuclear Fe(2+)-metalloproteases under physiological conditions, and the catalytically relevant metal-binding site has been assigned to the histidine-containing high-affinity site.</text>
</comment>
<keyword evidence="5 6" id="KW-0378">Hydrolase</keyword>
<dbReference type="InterPro" id="IPR001714">
    <property type="entry name" value="Pept_M24_MAP"/>
</dbReference>
<evidence type="ECO:0000313" key="10">
    <source>
        <dbReference type="Proteomes" id="UP000596092"/>
    </source>
</evidence>
<keyword evidence="4 6" id="KW-0479">Metal-binding</keyword>
<comment type="function">
    <text evidence="1 6">Removes the N-terminal methionine from nascent proteins. The N-terminal methionine is often cleaved when the second residue in the primary sequence is small and uncharged (Met-Ala-, Cys, Gly, Pro, Ser, Thr, or Val). Requires deformylation of the N(alpha)-formylated initiator methionine before it can be hydrolyzed.</text>
</comment>
<dbReference type="KEGG" id="dog:HP555_07665"/>
<dbReference type="PROSITE" id="PS00680">
    <property type="entry name" value="MAP_1"/>
    <property type="match status" value="1"/>
</dbReference>
<dbReference type="Gene3D" id="3.90.230.10">
    <property type="entry name" value="Creatinase/methionine aminopeptidase superfamily"/>
    <property type="match status" value="1"/>
</dbReference>
<dbReference type="GO" id="GO:0046872">
    <property type="term" value="F:metal ion binding"/>
    <property type="evidence" value="ECO:0007669"/>
    <property type="project" value="UniProtKB-UniRule"/>
</dbReference>
<organism evidence="9 10">
    <name type="scientific">Desulfobulbus oligotrophicus</name>
    <dbReference type="NCBI Taxonomy" id="1909699"/>
    <lineage>
        <taxon>Bacteria</taxon>
        <taxon>Pseudomonadati</taxon>
        <taxon>Thermodesulfobacteriota</taxon>
        <taxon>Desulfobulbia</taxon>
        <taxon>Desulfobulbales</taxon>
        <taxon>Desulfobulbaceae</taxon>
        <taxon>Desulfobulbus</taxon>
    </lineage>
</organism>